<evidence type="ECO:0000313" key="2">
    <source>
        <dbReference type="EMBL" id="GAI93059.1"/>
    </source>
</evidence>
<accession>X1UL54</accession>
<keyword evidence="1" id="KW-0812">Transmembrane</keyword>
<feature type="non-terminal residue" evidence="2">
    <location>
        <position position="1"/>
    </location>
</feature>
<feature type="transmembrane region" description="Helical" evidence="1">
    <location>
        <begin position="248"/>
        <end position="270"/>
    </location>
</feature>
<organism evidence="2">
    <name type="scientific">marine sediment metagenome</name>
    <dbReference type="NCBI Taxonomy" id="412755"/>
    <lineage>
        <taxon>unclassified sequences</taxon>
        <taxon>metagenomes</taxon>
        <taxon>ecological metagenomes</taxon>
    </lineage>
</organism>
<sequence length="271" mass="30376">LFNLTKLGEYTAKVEMLMTIDEFVIDGYEGPLCTVKEMLEPIFTDFTITPPAEVLEVKPGAKIGVPYGFRYKAPETCDVEIWASLYNYTLGILNRQEQAQTKEMITLEKALTFQIYYGEIGIVVGEVGAGTYGLICELPDYDVEDHIDNCVEVTVPPIPPEYELAYHHEYPRGKTYVGKAEECTATLTIPLPEQLFPNNWVRERIADAFADEVAKEGGEMLDIKIYEDATPTWHTDYRIVATATASPIPWAIIIPLVLAIILVVAFTNLVI</sequence>
<proteinExistence type="predicted"/>
<dbReference type="AlphaFoldDB" id="X1UL54"/>
<evidence type="ECO:0000256" key="1">
    <source>
        <dbReference type="SAM" id="Phobius"/>
    </source>
</evidence>
<keyword evidence="1" id="KW-0472">Membrane</keyword>
<comment type="caution">
    <text evidence="2">The sequence shown here is derived from an EMBL/GenBank/DDBJ whole genome shotgun (WGS) entry which is preliminary data.</text>
</comment>
<feature type="non-terminal residue" evidence="2">
    <location>
        <position position="271"/>
    </location>
</feature>
<reference evidence="2" key="1">
    <citation type="journal article" date="2014" name="Front. Microbiol.">
        <title>High frequency of phylogenetically diverse reductive dehalogenase-homologous genes in deep subseafloor sedimentary metagenomes.</title>
        <authorList>
            <person name="Kawai M."/>
            <person name="Futagami T."/>
            <person name="Toyoda A."/>
            <person name="Takaki Y."/>
            <person name="Nishi S."/>
            <person name="Hori S."/>
            <person name="Arai W."/>
            <person name="Tsubouchi T."/>
            <person name="Morono Y."/>
            <person name="Uchiyama I."/>
            <person name="Ito T."/>
            <person name="Fujiyama A."/>
            <person name="Inagaki F."/>
            <person name="Takami H."/>
        </authorList>
    </citation>
    <scope>NUCLEOTIDE SEQUENCE</scope>
    <source>
        <strain evidence="2">Expedition CK06-06</strain>
    </source>
</reference>
<dbReference type="EMBL" id="BARW01020561">
    <property type="protein sequence ID" value="GAI93059.1"/>
    <property type="molecule type" value="Genomic_DNA"/>
</dbReference>
<keyword evidence="1" id="KW-1133">Transmembrane helix</keyword>
<protein>
    <submittedName>
        <fullName evidence="2">Uncharacterized protein</fullName>
    </submittedName>
</protein>
<gene>
    <name evidence="2" type="ORF">S12H4_34715</name>
</gene>
<name>X1UL54_9ZZZZ</name>